<dbReference type="SUPFAM" id="SSF53474">
    <property type="entry name" value="alpha/beta-Hydrolases"/>
    <property type="match status" value="1"/>
</dbReference>
<evidence type="ECO:0000259" key="5">
    <source>
        <dbReference type="Pfam" id="PF00561"/>
    </source>
</evidence>
<dbReference type="Gene3D" id="3.40.50.1820">
    <property type="entry name" value="alpha/beta hydrolase"/>
    <property type="match status" value="1"/>
</dbReference>
<evidence type="ECO:0000256" key="2">
    <source>
        <dbReference type="ARBA" id="ARBA00022487"/>
    </source>
</evidence>
<accession>A0A5E4UTL6</accession>
<organism evidence="6 7">
    <name type="scientific">Pandoraea terrae</name>
    <dbReference type="NCBI Taxonomy" id="1537710"/>
    <lineage>
        <taxon>Bacteria</taxon>
        <taxon>Pseudomonadati</taxon>
        <taxon>Pseudomonadota</taxon>
        <taxon>Betaproteobacteria</taxon>
        <taxon>Burkholderiales</taxon>
        <taxon>Burkholderiaceae</taxon>
        <taxon>Pandoraea</taxon>
    </lineage>
</organism>
<reference evidence="6 7" key="1">
    <citation type="submission" date="2019-08" db="EMBL/GenBank/DDBJ databases">
        <authorList>
            <person name="Peeters C."/>
        </authorList>
    </citation>
    <scope>NUCLEOTIDE SEQUENCE [LARGE SCALE GENOMIC DNA]</scope>
    <source>
        <strain evidence="6 7">LMG 30175</strain>
    </source>
</reference>
<feature type="active site" description="Charge relay system" evidence="4">
    <location>
        <position position="293"/>
    </location>
</feature>
<feature type="domain" description="AB hydrolase-1" evidence="5">
    <location>
        <begin position="87"/>
        <end position="328"/>
    </location>
</feature>
<evidence type="ECO:0000256" key="3">
    <source>
        <dbReference type="ARBA" id="ARBA00022801"/>
    </source>
</evidence>
<keyword evidence="3 6" id="KW-0378">Hydrolase</keyword>
<dbReference type="PIRSF" id="PIRSF005211">
    <property type="entry name" value="Ab_hydro_YheT"/>
    <property type="match status" value="1"/>
</dbReference>
<dbReference type="InterPro" id="IPR029058">
    <property type="entry name" value="AB_hydrolase_fold"/>
</dbReference>
<dbReference type="NCBIfam" id="NF008218">
    <property type="entry name" value="PRK10985.1"/>
    <property type="match status" value="1"/>
</dbReference>
<keyword evidence="7" id="KW-1185">Reference proteome</keyword>
<dbReference type="PANTHER" id="PTHR10794:SF94">
    <property type="entry name" value="ESTERASE YHET-RELATED"/>
    <property type="match status" value="1"/>
</dbReference>
<dbReference type="AlphaFoldDB" id="A0A5E4UTL6"/>
<dbReference type="OrthoDB" id="332676at2"/>
<sequence length="351" mass="37985">MTARPPGFTAQDYRAPHWLPDGHSQTIYPALFGRRPHVEFRREIWDTPDGDVIDVDWTVAPPSSTPGASAPSGHASASDVAAALEAPLVVLFHGLEGSSGSHYARALMHAVTARGWRGVIPHFRGCGGTPNRAPRFYHSGDSAEADWVLRRLRAQTAGPILAAGVSLGGNVLLRWLGEHREDAASVVSAACAVSAPVDLRAGGRALSRGFNMIYTRNFLATLKRKSLAKLDQFPDLFDRKAMLAARDLRDFDDVVTAPLHGFDDAVDYYTRASSKPILPAIAVPTLMLNARNDPFMPAGALPGPRDVGRHITLLQPRHGGHVGFMTAPFPGGMTWMPHTVLDYFASFLHHG</sequence>
<feature type="active site" description="Charge relay system" evidence="4">
    <location>
        <position position="166"/>
    </location>
</feature>
<dbReference type="InterPro" id="IPR000073">
    <property type="entry name" value="AB_hydrolase_1"/>
</dbReference>
<name>A0A5E4UTL6_9BURK</name>
<dbReference type="InterPro" id="IPR050960">
    <property type="entry name" value="AB_hydrolase_4_sf"/>
</dbReference>
<gene>
    <name evidence="6" type="ORF">PTE30175_02158</name>
</gene>
<dbReference type="RefSeq" id="WP_150697053.1">
    <property type="nucleotide sequence ID" value="NZ_CABPRZ010000007.1"/>
</dbReference>
<feature type="active site" description="Charge relay system" evidence="4">
    <location>
        <position position="321"/>
    </location>
</feature>
<dbReference type="PANTHER" id="PTHR10794">
    <property type="entry name" value="ABHYDROLASE DOMAIN-CONTAINING PROTEIN"/>
    <property type="match status" value="1"/>
</dbReference>
<dbReference type="InterPro" id="IPR000952">
    <property type="entry name" value="AB_hydrolase_4_CS"/>
</dbReference>
<keyword evidence="2" id="KW-0719">Serine esterase</keyword>
<dbReference type="GO" id="GO:0034338">
    <property type="term" value="F:short-chain carboxylesterase activity"/>
    <property type="evidence" value="ECO:0007669"/>
    <property type="project" value="TreeGrafter"/>
</dbReference>
<dbReference type="GO" id="GO:0047372">
    <property type="term" value="F:monoacylglycerol lipase activity"/>
    <property type="evidence" value="ECO:0007669"/>
    <property type="project" value="TreeGrafter"/>
</dbReference>
<dbReference type="Proteomes" id="UP000414233">
    <property type="component" value="Unassembled WGS sequence"/>
</dbReference>
<dbReference type="PROSITE" id="PS01133">
    <property type="entry name" value="UPF0017"/>
    <property type="match status" value="1"/>
</dbReference>
<comment type="similarity">
    <text evidence="1">Belongs to the AB hydrolase superfamily. AB hydrolase 4 family.</text>
</comment>
<evidence type="ECO:0000313" key="6">
    <source>
        <dbReference type="EMBL" id="VVE02893.1"/>
    </source>
</evidence>
<dbReference type="InterPro" id="IPR012020">
    <property type="entry name" value="ABHD4"/>
</dbReference>
<dbReference type="Pfam" id="PF00561">
    <property type="entry name" value="Abhydrolase_1"/>
    <property type="match status" value="1"/>
</dbReference>
<protein>
    <submittedName>
        <fullName evidence="6">Alpha/beta fold family hydrolase</fullName>
    </submittedName>
</protein>
<evidence type="ECO:0000256" key="4">
    <source>
        <dbReference type="PIRSR" id="PIRSR005211-1"/>
    </source>
</evidence>
<evidence type="ECO:0000256" key="1">
    <source>
        <dbReference type="ARBA" id="ARBA00010884"/>
    </source>
</evidence>
<evidence type="ECO:0000313" key="7">
    <source>
        <dbReference type="Proteomes" id="UP000414233"/>
    </source>
</evidence>
<dbReference type="EMBL" id="CABPRZ010000007">
    <property type="protein sequence ID" value="VVE02893.1"/>
    <property type="molecule type" value="Genomic_DNA"/>
</dbReference>
<proteinExistence type="inferred from homology"/>